<evidence type="ECO:0000313" key="1">
    <source>
        <dbReference type="EMBL" id="EHK82115.1"/>
    </source>
</evidence>
<dbReference type="AlphaFoldDB" id="H0JV19"/>
<sequence length="173" mass="19303">MPKISKRSTPMPNHEVAPGLLGYEELEVTSGPDDGLAYNVTARIEPNGGKYVVTRLVAEQLPDGPPIQRGELAKISMEPFIREAAREISVATGENTSRPIASAPEFWDRIELDKTITDEDLPQLAALYRWIRLQDGRPTTVMSRDFAVSPATVRRWLVRAVEAGYLTQDERTK</sequence>
<proteinExistence type="predicted"/>
<accession>H0JV19</accession>
<comment type="caution">
    <text evidence="1">The sequence shown here is derived from an EMBL/GenBank/DDBJ whole genome shotgun (WGS) entry which is preliminary data.</text>
</comment>
<dbReference type="PATRIC" id="fig|1114960.4.peg.3623"/>
<dbReference type="RefSeq" id="WP_006553485.1">
    <property type="nucleotide sequence ID" value="NZ_AHBW01000051.1"/>
</dbReference>
<organism evidence="1 2">
    <name type="scientific">Rhodococcus pyridinivorans AK37</name>
    <dbReference type="NCBI Taxonomy" id="1114960"/>
    <lineage>
        <taxon>Bacteria</taxon>
        <taxon>Bacillati</taxon>
        <taxon>Actinomycetota</taxon>
        <taxon>Actinomycetes</taxon>
        <taxon>Mycobacteriales</taxon>
        <taxon>Nocardiaceae</taxon>
        <taxon>Rhodococcus</taxon>
    </lineage>
</organism>
<evidence type="ECO:0000313" key="2">
    <source>
        <dbReference type="Proteomes" id="UP000005064"/>
    </source>
</evidence>
<reference evidence="1 2" key="1">
    <citation type="submission" date="2011-12" db="EMBL/GenBank/DDBJ databases">
        <authorList>
            <person name="Kriszt B."/>
            <person name="Tancsics A."/>
            <person name="Cserhati M."/>
            <person name="Toth A."/>
            <person name="Nagy I."/>
            <person name="Horvath B."/>
            <person name="Tamura T."/>
            <person name="Kukolya J."/>
            <person name="Szoboszlay S."/>
        </authorList>
    </citation>
    <scope>NUCLEOTIDE SEQUENCE [LARGE SCALE GENOMIC DNA]</scope>
    <source>
        <strain evidence="1 2">AK37</strain>
    </source>
</reference>
<protein>
    <submittedName>
        <fullName evidence="1">Uncharacterized protein</fullName>
    </submittedName>
</protein>
<dbReference type="Proteomes" id="UP000005064">
    <property type="component" value="Unassembled WGS sequence"/>
</dbReference>
<dbReference type="EMBL" id="AHBW01000051">
    <property type="protein sequence ID" value="EHK82115.1"/>
    <property type="molecule type" value="Genomic_DNA"/>
</dbReference>
<name>H0JV19_9NOCA</name>
<gene>
    <name evidence="1" type="ORF">AK37_17750</name>
</gene>